<dbReference type="RefSeq" id="WP_386097761.1">
    <property type="nucleotide sequence ID" value="NZ_JBHUOZ010000003.1"/>
</dbReference>
<evidence type="ECO:0000313" key="7">
    <source>
        <dbReference type="EMBL" id="MFD2919984.1"/>
    </source>
</evidence>
<evidence type="ECO:0000256" key="4">
    <source>
        <dbReference type="ARBA" id="ARBA00032108"/>
    </source>
</evidence>
<feature type="domain" description="LysM" evidence="6">
    <location>
        <begin position="277"/>
        <end position="321"/>
    </location>
</feature>
<accession>A0ABW6A3T6</accession>
<dbReference type="Gene3D" id="1.10.530.10">
    <property type="match status" value="1"/>
</dbReference>
<dbReference type="PANTHER" id="PTHR33308">
    <property type="entry name" value="PEPTIDOGLYCAN HYDROLASE FLGJ"/>
    <property type="match status" value="1"/>
</dbReference>
<dbReference type="Gene3D" id="3.10.350.10">
    <property type="entry name" value="LysM domain"/>
    <property type="match status" value="1"/>
</dbReference>
<feature type="chain" id="PRO_5045183428" description="Peptidoglycan hydrolase" evidence="5">
    <location>
        <begin position="25"/>
        <end position="335"/>
    </location>
</feature>
<keyword evidence="5" id="KW-0732">Signal</keyword>
<evidence type="ECO:0000313" key="8">
    <source>
        <dbReference type="Proteomes" id="UP001597511"/>
    </source>
</evidence>
<dbReference type="PROSITE" id="PS51782">
    <property type="entry name" value="LYSM"/>
    <property type="match status" value="1"/>
</dbReference>
<dbReference type="PANTHER" id="PTHR33308:SF9">
    <property type="entry name" value="PEPTIDOGLYCAN HYDROLASE FLGJ"/>
    <property type="match status" value="1"/>
</dbReference>
<keyword evidence="3" id="KW-0378">Hydrolase</keyword>
<protein>
    <recommendedName>
        <fullName evidence="4">Peptidoglycan hydrolase</fullName>
    </recommendedName>
</protein>
<dbReference type="SMART" id="SM00047">
    <property type="entry name" value="LYZ2"/>
    <property type="match status" value="1"/>
</dbReference>
<evidence type="ECO:0000256" key="5">
    <source>
        <dbReference type="SAM" id="SignalP"/>
    </source>
</evidence>
<dbReference type="Pfam" id="PF01832">
    <property type="entry name" value="Glucosaminidase"/>
    <property type="match status" value="1"/>
</dbReference>
<gene>
    <name evidence="7" type="ORF">ACFS6H_09715</name>
</gene>
<dbReference type="InterPro" id="IPR036779">
    <property type="entry name" value="LysM_dom_sf"/>
</dbReference>
<proteinExistence type="predicted"/>
<feature type="signal peptide" evidence="5">
    <location>
        <begin position="1"/>
        <end position="24"/>
    </location>
</feature>
<keyword evidence="1" id="KW-0929">Antimicrobial</keyword>
<dbReference type="SUPFAM" id="SSF54106">
    <property type="entry name" value="LysM domain"/>
    <property type="match status" value="1"/>
</dbReference>
<dbReference type="CDD" id="cd00118">
    <property type="entry name" value="LysM"/>
    <property type="match status" value="1"/>
</dbReference>
<reference evidence="8" key="1">
    <citation type="journal article" date="2019" name="Int. J. Syst. Evol. Microbiol.">
        <title>The Global Catalogue of Microorganisms (GCM) 10K type strain sequencing project: providing services to taxonomists for standard genome sequencing and annotation.</title>
        <authorList>
            <consortium name="The Broad Institute Genomics Platform"/>
            <consortium name="The Broad Institute Genome Sequencing Center for Infectious Disease"/>
            <person name="Wu L."/>
            <person name="Ma J."/>
        </authorList>
    </citation>
    <scope>NUCLEOTIDE SEQUENCE [LARGE SCALE GENOMIC DNA]</scope>
    <source>
        <strain evidence="8">KCTC 23299</strain>
    </source>
</reference>
<dbReference type="InterPro" id="IPR002901">
    <property type="entry name" value="MGlyc_endo_b_GlcNAc-like_dom"/>
</dbReference>
<name>A0ABW6A3T6_9BACT</name>
<comment type="caution">
    <text evidence="7">The sequence shown here is derived from an EMBL/GenBank/DDBJ whole genome shotgun (WGS) entry which is preliminary data.</text>
</comment>
<evidence type="ECO:0000256" key="1">
    <source>
        <dbReference type="ARBA" id="ARBA00022529"/>
    </source>
</evidence>
<keyword evidence="2" id="KW-0081">Bacteriolytic enzyme</keyword>
<dbReference type="Proteomes" id="UP001597511">
    <property type="component" value="Unassembled WGS sequence"/>
</dbReference>
<evidence type="ECO:0000256" key="2">
    <source>
        <dbReference type="ARBA" id="ARBA00022638"/>
    </source>
</evidence>
<keyword evidence="8" id="KW-1185">Reference proteome</keyword>
<organism evidence="7 8">
    <name type="scientific">Terrimonas rubra</name>
    <dbReference type="NCBI Taxonomy" id="1035890"/>
    <lineage>
        <taxon>Bacteria</taxon>
        <taxon>Pseudomonadati</taxon>
        <taxon>Bacteroidota</taxon>
        <taxon>Chitinophagia</taxon>
        <taxon>Chitinophagales</taxon>
        <taxon>Chitinophagaceae</taxon>
        <taxon>Terrimonas</taxon>
    </lineage>
</organism>
<sequence>MKLKLFVCSIVALSLQLVTKAQNAAVIQQYIETYKDIAIAEMQRTGVPASIKLAQGIHETAAGTSILVTKSNNHFGIKCKSHWTGQSVKHTDDAPNECFRKYDEPGQSYKDHSDFLRSGQRYAFLFNLEPTDYKGWANGLKKAGYATNPKYPQIIIKLIEDYHLDDYTLIAMGKMEPKTSDIAVVSKPVEQQPAVVQAAVVEKPAVVKPSYPDGVFKINDTKVVFVKAGTSFLALAQQHNIPLKRLFEFNDDMPEVEEADADQLIFLQRKRKTGAEEFHIVQPGETVYDVAQVQAIRLESLLSYNGITANKILVPGEKLYLKTFAPAGNKLASLK</sequence>
<dbReference type="SMART" id="SM00257">
    <property type="entry name" value="LysM"/>
    <property type="match status" value="1"/>
</dbReference>
<evidence type="ECO:0000259" key="6">
    <source>
        <dbReference type="PROSITE" id="PS51782"/>
    </source>
</evidence>
<dbReference type="InterPro" id="IPR018392">
    <property type="entry name" value="LysM"/>
</dbReference>
<dbReference type="Pfam" id="PF01476">
    <property type="entry name" value="LysM"/>
    <property type="match status" value="1"/>
</dbReference>
<evidence type="ECO:0000256" key="3">
    <source>
        <dbReference type="ARBA" id="ARBA00022801"/>
    </source>
</evidence>
<dbReference type="InterPro" id="IPR051056">
    <property type="entry name" value="Glycosyl_Hydrolase_73"/>
</dbReference>
<dbReference type="EMBL" id="JBHUOZ010000003">
    <property type="protein sequence ID" value="MFD2919984.1"/>
    <property type="molecule type" value="Genomic_DNA"/>
</dbReference>